<organism evidence="2">
    <name type="scientific">viral metagenome</name>
    <dbReference type="NCBI Taxonomy" id="1070528"/>
    <lineage>
        <taxon>unclassified sequences</taxon>
        <taxon>metagenomes</taxon>
        <taxon>organismal metagenomes</taxon>
    </lineage>
</organism>
<reference evidence="2" key="1">
    <citation type="journal article" date="2020" name="Nature">
        <title>Giant virus diversity and host interactions through global metagenomics.</title>
        <authorList>
            <person name="Schulz F."/>
            <person name="Roux S."/>
            <person name="Paez-Espino D."/>
            <person name="Jungbluth S."/>
            <person name="Walsh D.A."/>
            <person name="Denef V.J."/>
            <person name="McMahon K.D."/>
            <person name="Konstantinidis K.T."/>
            <person name="Eloe-Fadrosh E.A."/>
            <person name="Kyrpides N.C."/>
            <person name="Woyke T."/>
        </authorList>
    </citation>
    <scope>NUCLEOTIDE SEQUENCE</scope>
    <source>
        <strain evidence="2">GVMAG-M-3300009159-65</strain>
    </source>
</reference>
<proteinExistence type="predicted"/>
<feature type="compositionally biased region" description="Basic residues" evidence="1">
    <location>
        <begin position="13"/>
        <end position="24"/>
    </location>
</feature>
<evidence type="ECO:0000313" key="2">
    <source>
        <dbReference type="EMBL" id="QHT32286.1"/>
    </source>
</evidence>
<name>A0A6C0ESX6_9ZZZZ</name>
<accession>A0A6C0ESX6</accession>
<sequence length="811" mass="95275">MFKRFMNRISSRFTRKTSRSHSHNHNSNSSSNSPISFSPSHMNSHMNSPGHNPLLQTGVTFKTKSSIKGNSKSKSKKVQFNNNPNVRSFNVNSPNHVVDKRINPSCFPGMRQFLFMYRMGMSKINNAAYMNVLRAPHKIETEALMETYMNSLKRIFPTPFIGNTVYVLAVLHGGIHYEKNRMKTTTIKENIKIHPVSPTNAGEINFNNPILITKILYNLYYGRKNIDEMIKISKNTLNEHKLCSKKNFRYIHKQEEVKNYIHDYIEWANNDLLSLDTRNDIVIGQHEEMINKTYGYAFDKKHIFDGIYLINNDNICNILPYMDSLTYNYRNKSISTTTEDVISFIMKNNSAVTNIVLFDLTCSNIDTLGVSRGQTSYNEAGIQLTNPEIKELQHFTHDPRTHSIAKEYFDMSKTNKKHNDYYLLFTGHYARKKGFIDEAFINANIKKEERPLVYDYLNKFFTKIWVNYYIWYTPELAVKEMKDKPFHSNQSQLKMKTIQKAKISTTPPIEFNPNNTIYKSSNKDRYKCTDEINETWLMINKYVVKYACDTFKLQKENLIKYPSFYKIINKKGIDTLIDIYDILMDPKNVNKNTVGNIMDDMSIANIMYIFRTRNGPLNRQSLKDRIQEYKKSKDIEDLRIKPTIQKRLLMNTGIYAFNLFFNNNIQSRQFQEYMDKHDPKIKQPLLDLADFFLLDLSLLPEQLNTIDVIFNKMLEFNCVPYNDFDANYDQCKDKRKDLQESKGIERIQKYTEIEDYFYVSDDNSNGQHTLTNENIDIYDNYVDKYNSRFSFNHDKYDISKGKSKGETKSNE</sequence>
<dbReference type="AlphaFoldDB" id="A0A6C0ESX6"/>
<feature type="compositionally biased region" description="Low complexity" evidence="1">
    <location>
        <begin position="25"/>
        <end position="41"/>
    </location>
</feature>
<protein>
    <submittedName>
        <fullName evidence="2">Uncharacterized protein</fullName>
    </submittedName>
</protein>
<feature type="region of interest" description="Disordered" evidence="1">
    <location>
        <begin position="1"/>
        <end position="87"/>
    </location>
</feature>
<feature type="compositionally biased region" description="Polar residues" evidence="1">
    <location>
        <begin position="42"/>
        <end position="60"/>
    </location>
</feature>
<evidence type="ECO:0000256" key="1">
    <source>
        <dbReference type="SAM" id="MobiDB-lite"/>
    </source>
</evidence>
<dbReference type="EMBL" id="MN738934">
    <property type="protein sequence ID" value="QHT32286.1"/>
    <property type="molecule type" value="Genomic_DNA"/>
</dbReference>